<name>A0A5J6HN94_STRAD</name>
<dbReference type="InterPro" id="IPR020846">
    <property type="entry name" value="MFS_dom"/>
</dbReference>
<dbReference type="RefSeq" id="WP_055531570.1">
    <property type="nucleotide sequence ID" value="NZ_CP023695.1"/>
</dbReference>
<evidence type="ECO:0000256" key="4">
    <source>
        <dbReference type="ARBA" id="ARBA00023136"/>
    </source>
</evidence>
<dbReference type="OrthoDB" id="7584869at2"/>
<dbReference type="InterPro" id="IPR036259">
    <property type="entry name" value="MFS_trans_sf"/>
</dbReference>
<dbReference type="Gene3D" id="1.20.1250.20">
    <property type="entry name" value="MFS general substrate transporter like domains"/>
    <property type="match status" value="2"/>
</dbReference>
<dbReference type="EMBL" id="CP023695">
    <property type="protein sequence ID" value="QEV20898.1"/>
    <property type="molecule type" value="Genomic_DNA"/>
</dbReference>
<dbReference type="GO" id="GO:0022857">
    <property type="term" value="F:transmembrane transporter activity"/>
    <property type="evidence" value="ECO:0007669"/>
    <property type="project" value="InterPro"/>
</dbReference>
<evidence type="ECO:0000256" key="5">
    <source>
        <dbReference type="SAM" id="Phobius"/>
    </source>
</evidence>
<evidence type="ECO:0000256" key="3">
    <source>
        <dbReference type="ARBA" id="ARBA00022989"/>
    </source>
</evidence>
<accession>A0A5J6HN94</accession>
<dbReference type="SUPFAM" id="SSF103473">
    <property type="entry name" value="MFS general substrate transporter"/>
    <property type="match status" value="1"/>
</dbReference>
<feature type="transmembrane region" description="Helical" evidence="5">
    <location>
        <begin position="235"/>
        <end position="255"/>
    </location>
</feature>
<dbReference type="AlphaFoldDB" id="A0A5J6HN94"/>
<evidence type="ECO:0000313" key="8">
    <source>
        <dbReference type="Proteomes" id="UP000326553"/>
    </source>
</evidence>
<keyword evidence="3 5" id="KW-1133">Transmembrane helix</keyword>
<dbReference type="InterPro" id="IPR011701">
    <property type="entry name" value="MFS"/>
</dbReference>
<keyword evidence="8" id="KW-1185">Reference proteome</keyword>
<feature type="transmembrane region" description="Helical" evidence="5">
    <location>
        <begin position="270"/>
        <end position="293"/>
    </location>
</feature>
<keyword evidence="4 5" id="KW-0472">Membrane</keyword>
<protein>
    <submittedName>
        <fullName evidence="7">MFS transporter</fullName>
    </submittedName>
</protein>
<evidence type="ECO:0000313" key="7">
    <source>
        <dbReference type="EMBL" id="QEV20898.1"/>
    </source>
</evidence>
<feature type="transmembrane region" description="Helical" evidence="5">
    <location>
        <begin position="327"/>
        <end position="353"/>
    </location>
</feature>
<feature type="domain" description="Major facilitator superfamily (MFS) profile" evidence="6">
    <location>
        <begin position="24"/>
        <end position="421"/>
    </location>
</feature>
<comment type="subcellular location">
    <subcellularLocation>
        <location evidence="1">Cell membrane</location>
        <topology evidence="1">Multi-pass membrane protein</topology>
    </subcellularLocation>
</comment>
<feature type="transmembrane region" description="Helical" evidence="5">
    <location>
        <begin position="180"/>
        <end position="199"/>
    </location>
</feature>
<feature type="transmembrane region" description="Helical" evidence="5">
    <location>
        <begin position="393"/>
        <end position="414"/>
    </location>
</feature>
<evidence type="ECO:0000259" key="6">
    <source>
        <dbReference type="PROSITE" id="PS50850"/>
    </source>
</evidence>
<organism evidence="7 8">
    <name type="scientific">Streptomyces alboniger</name>
    <dbReference type="NCBI Taxonomy" id="132473"/>
    <lineage>
        <taxon>Bacteria</taxon>
        <taxon>Bacillati</taxon>
        <taxon>Actinomycetota</taxon>
        <taxon>Actinomycetes</taxon>
        <taxon>Kitasatosporales</taxon>
        <taxon>Streptomycetaceae</taxon>
        <taxon>Streptomyces</taxon>
        <taxon>Streptomyces aurantiacus group</taxon>
    </lineage>
</organism>
<feature type="transmembrane region" description="Helical" evidence="5">
    <location>
        <begin position="26"/>
        <end position="48"/>
    </location>
</feature>
<feature type="transmembrane region" description="Helical" evidence="5">
    <location>
        <begin position="151"/>
        <end position="174"/>
    </location>
</feature>
<feature type="transmembrane region" description="Helical" evidence="5">
    <location>
        <begin position="365"/>
        <end position="387"/>
    </location>
</feature>
<feature type="transmembrane region" description="Helical" evidence="5">
    <location>
        <begin position="302"/>
        <end position="321"/>
    </location>
</feature>
<proteinExistence type="predicted"/>
<evidence type="ECO:0000256" key="2">
    <source>
        <dbReference type="ARBA" id="ARBA00022692"/>
    </source>
</evidence>
<sequence>MALSARQEQVSPSDHAARVPRGLMPLLMLGNTAMFTLYIGVGGVLLPLQIEQIDQADKVALLGLVSGVSAVFATLFNPVAGALSDRSGRRNPWILGGGLAAVGAMALLGGADTVLLVTIAWCVGQAVMNVFQAALTSVVPDRVPLSARGRASAAVGLGMPIGSTIGALLGSAFADRVGTGYLVLGAFVALSAVLFTSFAREKPLPVVARVEQVPLKRQFAAFLGALRHHDFRWAFIGRALLVLGYFCVFGYQLYILQDHIALPPGIGPEAAIAILAPVNAAAMALSTVVGGVLSDRLDRRKLFVALSAVISAVALTVPAVSPTWPAMLVFAVLNGLGFGCFMAVDNALVSMILPSAEDAARDLGVLNMAQAGPQILAPFAASVIVSLCGGGQGGGYTALFLAGAVLSLLGALAVRPIRGVR</sequence>
<feature type="transmembrane region" description="Helical" evidence="5">
    <location>
        <begin position="60"/>
        <end position="80"/>
    </location>
</feature>
<dbReference type="KEGG" id="salw:CP975_28110"/>
<dbReference type="Pfam" id="PF07690">
    <property type="entry name" value="MFS_1"/>
    <property type="match status" value="2"/>
</dbReference>
<gene>
    <name evidence="7" type="ORF">CP975_28110</name>
</gene>
<dbReference type="PROSITE" id="PS50850">
    <property type="entry name" value="MFS"/>
    <property type="match status" value="1"/>
</dbReference>
<dbReference type="PANTHER" id="PTHR23528">
    <property type="match status" value="1"/>
</dbReference>
<keyword evidence="2 5" id="KW-0812">Transmembrane</keyword>
<dbReference type="GO" id="GO:0005886">
    <property type="term" value="C:plasma membrane"/>
    <property type="evidence" value="ECO:0007669"/>
    <property type="project" value="UniProtKB-SubCell"/>
</dbReference>
<dbReference type="PANTHER" id="PTHR23528:SF1">
    <property type="entry name" value="MAJOR FACILITATOR SUPERFAMILY (MFS) PROFILE DOMAIN-CONTAINING PROTEIN"/>
    <property type="match status" value="1"/>
</dbReference>
<dbReference type="Proteomes" id="UP000326553">
    <property type="component" value="Chromosome"/>
</dbReference>
<reference evidence="7 8" key="1">
    <citation type="submission" date="2017-09" db="EMBL/GenBank/DDBJ databases">
        <authorList>
            <person name="Lee N."/>
            <person name="Cho B.-K."/>
        </authorList>
    </citation>
    <scope>NUCLEOTIDE SEQUENCE [LARGE SCALE GENOMIC DNA]</scope>
    <source>
        <strain evidence="7 8">ATCC 12461</strain>
    </source>
</reference>
<evidence type="ECO:0000256" key="1">
    <source>
        <dbReference type="ARBA" id="ARBA00004651"/>
    </source>
</evidence>